<proteinExistence type="predicted"/>
<name>A0A067T3Z3_GALM3</name>
<organism evidence="1 2">
    <name type="scientific">Galerina marginata (strain CBS 339.88)</name>
    <dbReference type="NCBI Taxonomy" id="685588"/>
    <lineage>
        <taxon>Eukaryota</taxon>
        <taxon>Fungi</taxon>
        <taxon>Dikarya</taxon>
        <taxon>Basidiomycota</taxon>
        <taxon>Agaricomycotina</taxon>
        <taxon>Agaricomycetes</taxon>
        <taxon>Agaricomycetidae</taxon>
        <taxon>Agaricales</taxon>
        <taxon>Agaricineae</taxon>
        <taxon>Strophariaceae</taxon>
        <taxon>Galerina</taxon>
    </lineage>
</organism>
<sequence length="69" mass="7410">MSTVEAEASVVVAYPLDARGGGCAWCTALATSTRWDGGPWRLWRRMRGCVSHVDADRRACNSGVVVMGP</sequence>
<dbReference type="AlphaFoldDB" id="A0A067T3Z3"/>
<dbReference type="HOGENOM" id="CLU_2782764_0_0_1"/>
<reference evidence="2" key="1">
    <citation type="journal article" date="2014" name="Proc. Natl. Acad. Sci. U.S.A.">
        <title>Extensive sampling of basidiomycete genomes demonstrates inadequacy of the white-rot/brown-rot paradigm for wood decay fungi.</title>
        <authorList>
            <person name="Riley R."/>
            <person name="Salamov A.A."/>
            <person name="Brown D.W."/>
            <person name="Nagy L.G."/>
            <person name="Floudas D."/>
            <person name="Held B.W."/>
            <person name="Levasseur A."/>
            <person name="Lombard V."/>
            <person name="Morin E."/>
            <person name="Otillar R."/>
            <person name="Lindquist E.A."/>
            <person name="Sun H."/>
            <person name="LaButti K.M."/>
            <person name="Schmutz J."/>
            <person name="Jabbour D."/>
            <person name="Luo H."/>
            <person name="Baker S.E."/>
            <person name="Pisabarro A.G."/>
            <person name="Walton J.D."/>
            <person name="Blanchette R.A."/>
            <person name="Henrissat B."/>
            <person name="Martin F."/>
            <person name="Cullen D."/>
            <person name="Hibbett D.S."/>
            <person name="Grigoriev I.V."/>
        </authorList>
    </citation>
    <scope>NUCLEOTIDE SEQUENCE [LARGE SCALE GENOMIC DNA]</scope>
    <source>
        <strain evidence="2">CBS 339.88</strain>
    </source>
</reference>
<feature type="non-terminal residue" evidence="1">
    <location>
        <position position="69"/>
    </location>
</feature>
<protein>
    <submittedName>
        <fullName evidence="1">Uncharacterized protein</fullName>
    </submittedName>
</protein>
<dbReference type="Proteomes" id="UP000027222">
    <property type="component" value="Unassembled WGS sequence"/>
</dbReference>
<dbReference type="EMBL" id="KL142382">
    <property type="protein sequence ID" value="KDR74654.1"/>
    <property type="molecule type" value="Genomic_DNA"/>
</dbReference>
<keyword evidence="2" id="KW-1185">Reference proteome</keyword>
<evidence type="ECO:0000313" key="1">
    <source>
        <dbReference type="EMBL" id="KDR74654.1"/>
    </source>
</evidence>
<gene>
    <name evidence="1" type="ORF">GALMADRAFT_249563</name>
</gene>
<accession>A0A067T3Z3</accession>
<evidence type="ECO:0000313" key="2">
    <source>
        <dbReference type="Proteomes" id="UP000027222"/>
    </source>
</evidence>